<evidence type="ECO:0000313" key="4">
    <source>
        <dbReference type="Proteomes" id="UP000313359"/>
    </source>
</evidence>
<dbReference type="AlphaFoldDB" id="A0A5C2RTT4"/>
<evidence type="ECO:0000313" key="3">
    <source>
        <dbReference type="EMBL" id="RPD54070.1"/>
    </source>
</evidence>
<proteinExistence type="predicted"/>
<accession>A0A5C2RTT4</accession>
<reference evidence="3" key="1">
    <citation type="journal article" date="2018" name="Genome Biol. Evol.">
        <title>Genomics and development of Lentinus tigrinus, a white-rot wood-decaying mushroom with dimorphic fruiting bodies.</title>
        <authorList>
            <person name="Wu B."/>
            <person name="Xu Z."/>
            <person name="Knudson A."/>
            <person name="Carlson A."/>
            <person name="Chen N."/>
            <person name="Kovaka S."/>
            <person name="LaButti K."/>
            <person name="Lipzen A."/>
            <person name="Pennachio C."/>
            <person name="Riley R."/>
            <person name="Schakwitz W."/>
            <person name="Umezawa K."/>
            <person name="Ohm R.A."/>
            <person name="Grigoriev I.V."/>
            <person name="Nagy L.G."/>
            <person name="Gibbons J."/>
            <person name="Hibbett D."/>
        </authorList>
    </citation>
    <scope>NUCLEOTIDE SEQUENCE [LARGE SCALE GENOMIC DNA]</scope>
    <source>
        <strain evidence="3">ALCF2SS1-6</strain>
    </source>
</reference>
<feature type="compositionally biased region" description="Basic and acidic residues" evidence="2">
    <location>
        <begin position="115"/>
        <end position="128"/>
    </location>
</feature>
<evidence type="ECO:0000256" key="1">
    <source>
        <dbReference type="SAM" id="Coils"/>
    </source>
</evidence>
<feature type="compositionally biased region" description="Polar residues" evidence="2">
    <location>
        <begin position="51"/>
        <end position="62"/>
    </location>
</feature>
<feature type="non-terminal residue" evidence="3">
    <location>
        <position position="1"/>
    </location>
</feature>
<evidence type="ECO:0000256" key="2">
    <source>
        <dbReference type="SAM" id="MobiDB-lite"/>
    </source>
</evidence>
<dbReference type="Proteomes" id="UP000313359">
    <property type="component" value="Unassembled WGS sequence"/>
</dbReference>
<dbReference type="STRING" id="1328759.A0A5C2RTT4"/>
<sequence length="389" mass="44476">VLTYVLNCARSIDLLNELREASVSPTPIHEILRDPAILTSLLTHRKKPRRASSSSHTPTTRGIATPSEVPSERERDRDHARSESNRARDTSRERDTSTLRGSETASTVTVKPRKKDRDRDRDRERESDSASILTQVLAEEERQARHLKAVLRSTGARLEEELRRADVAETRARTAEISVQDLSSRLAASEAGRHQTELDATRAQEECRRWQMQADAAEREARRLQAELARMERAKSEADQAEKEARETARRAEQTLREWQAREQGREEVRRLEVRRRYSDGRDDGFEDGRAEGYEAGRQDGYEEGRDVGYETGRTEGFNAGRLTGFEEGRKASYAEGYEAGYAKGRKEERVRALEAFDRFIETEMPHRRRGGDGSETDYEVGTSHVFLR</sequence>
<organism evidence="3 4">
    <name type="scientific">Lentinus tigrinus ALCF2SS1-6</name>
    <dbReference type="NCBI Taxonomy" id="1328759"/>
    <lineage>
        <taxon>Eukaryota</taxon>
        <taxon>Fungi</taxon>
        <taxon>Dikarya</taxon>
        <taxon>Basidiomycota</taxon>
        <taxon>Agaricomycotina</taxon>
        <taxon>Agaricomycetes</taxon>
        <taxon>Polyporales</taxon>
        <taxon>Polyporaceae</taxon>
        <taxon>Lentinus</taxon>
    </lineage>
</organism>
<dbReference type="OrthoDB" id="3260303at2759"/>
<keyword evidence="4" id="KW-1185">Reference proteome</keyword>
<dbReference type="EMBL" id="ML122311">
    <property type="protein sequence ID" value="RPD54070.1"/>
    <property type="molecule type" value="Genomic_DNA"/>
</dbReference>
<feature type="region of interest" description="Disordered" evidence="2">
    <location>
        <begin position="365"/>
        <end position="384"/>
    </location>
</feature>
<feature type="compositionally biased region" description="Basic and acidic residues" evidence="2">
    <location>
        <begin position="70"/>
        <end position="97"/>
    </location>
</feature>
<gene>
    <name evidence="3" type="ORF">L227DRAFT_512340</name>
</gene>
<keyword evidence="1" id="KW-0175">Coiled coil</keyword>
<feature type="coiled-coil region" evidence="1">
    <location>
        <begin position="200"/>
        <end position="262"/>
    </location>
</feature>
<feature type="compositionally biased region" description="Polar residues" evidence="2">
    <location>
        <begin position="98"/>
        <end position="109"/>
    </location>
</feature>
<name>A0A5C2RTT4_9APHY</name>
<feature type="region of interest" description="Disordered" evidence="2">
    <location>
        <begin position="43"/>
        <end position="132"/>
    </location>
</feature>
<protein>
    <submittedName>
        <fullName evidence="3">Uncharacterized protein</fullName>
    </submittedName>
</protein>